<comment type="caution">
    <text evidence="1">The sequence shown here is derived from an EMBL/GenBank/DDBJ whole genome shotgun (WGS) entry which is preliminary data.</text>
</comment>
<feature type="non-terminal residue" evidence="1">
    <location>
        <position position="64"/>
    </location>
</feature>
<gene>
    <name evidence="1" type="ORF">S01H4_29203</name>
</gene>
<dbReference type="AlphaFoldDB" id="X1A580"/>
<dbReference type="Gene3D" id="3.40.50.300">
    <property type="entry name" value="P-loop containing nucleotide triphosphate hydrolases"/>
    <property type="match status" value="1"/>
</dbReference>
<protein>
    <recommendedName>
        <fullName evidence="2">CobQ/CobB/MinD/ParA nucleotide binding domain-containing protein</fullName>
    </recommendedName>
</protein>
<dbReference type="InterPro" id="IPR027417">
    <property type="entry name" value="P-loop_NTPase"/>
</dbReference>
<evidence type="ECO:0000313" key="1">
    <source>
        <dbReference type="EMBL" id="GAG77295.1"/>
    </source>
</evidence>
<dbReference type="PANTHER" id="PTHR43063">
    <property type="entry name" value="4FE-4S CLUSTER CONTAINING PARA FAMILY ATPASE PROTEIN"/>
    <property type="match status" value="1"/>
</dbReference>
<reference evidence="1" key="1">
    <citation type="journal article" date="2014" name="Front. Microbiol.">
        <title>High frequency of phylogenetically diverse reductive dehalogenase-homologous genes in deep subseafloor sedimentary metagenomes.</title>
        <authorList>
            <person name="Kawai M."/>
            <person name="Futagami T."/>
            <person name="Toyoda A."/>
            <person name="Takaki Y."/>
            <person name="Nishi S."/>
            <person name="Hori S."/>
            <person name="Arai W."/>
            <person name="Tsubouchi T."/>
            <person name="Morono Y."/>
            <person name="Uchiyama I."/>
            <person name="Ito T."/>
            <person name="Fujiyama A."/>
            <person name="Inagaki F."/>
            <person name="Takami H."/>
        </authorList>
    </citation>
    <scope>NUCLEOTIDE SEQUENCE</scope>
    <source>
        <strain evidence="1">Expedition CK06-06</strain>
    </source>
</reference>
<name>X1A580_9ZZZZ</name>
<dbReference type="EMBL" id="BART01014800">
    <property type="protein sequence ID" value="GAG77295.1"/>
    <property type="molecule type" value="Genomic_DNA"/>
</dbReference>
<accession>X1A580</accession>
<evidence type="ECO:0008006" key="2">
    <source>
        <dbReference type="Google" id="ProtNLM"/>
    </source>
</evidence>
<dbReference type="PANTHER" id="PTHR43063:SF1">
    <property type="entry name" value="4FE-4S CLUSTER CONTAINING PARA FAMILY ATPASE PROTEIN"/>
    <property type="match status" value="1"/>
</dbReference>
<organism evidence="1">
    <name type="scientific">marine sediment metagenome</name>
    <dbReference type="NCBI Taxonomy" id="412755"/>
    <lineage>
        <taxon>unclassified sequences</taxon>
        <taxon>metagenomes</taxon>
        <taxon>ecological metagenomes</taxon>
    </lineage>
</organism>
<dbReference type="SUPFAM" id="SSF52540">
    <property type="entry name" value="P-loop containing nucleoside triphosphate hydrolases"/>
    <property type="match status" value="1"/>
</dbReference>
<sequence length="64" mass="7044">MLNKLAIPCGVVINRDGVGDNQVEQYCHQEGIPVLLRIPLDIAIAQLYSRGVTLVEGMPRWQAA</sequence>
<proteinExistence type="predicted"/>